<evidence type="ECO:0000313" key="3">
    <source>
        <dbReference type="EMBL" id="CAI2358816.1"/>
    </source>
</evidence>
<evidence type="ECO:0000313" key="4">
    <source>
        <dbReference type="Proteomes" id="UP001295684"/>
    </source>
</evidence>
<dbReference type="AlphaFoldDB" id="A0AAD1X5U1"/>
<keyword evidence="4" id="KW-1185">Reference proteome</keyword>
<evidence type="ECO:0000256" key="1">
    <source>
        <dbReference type="SAM" id="Coils"/>
    </source>
</evidence>
<sequence length="646" mass="74192">MSDYEEDFEDDYRDENFSPEDNAQESITEQNLNQDLASKTDIKPKNGVISEERVKLISNAEKYIQKIAEKHPSKAIEKSVAEARMILDRVKGSASAAAQLSTKDGQKNQEKKLGKALKKMNEDLNKLIDYIKDIDIKKKDQDRPVSQLLKVRNEEIKNSDKQMMNLMVEHQRLKARLEQVSNPTYMIDLKTNISQADARIKQLKREKKDLEVQQFRRERKMEKIIDPYGEPGNLKSVNDAQKELEVITQKLTKLRAKKEKLADSKVAQDNQMKSLKERLERIMQKAQEHGIDEDIKKEERRMRDTSQNSANPDSQSSTTNHANILRKKKVMLQAFESQKKKTDMFINKERKEYKELCVQKKKLNKDLTEKANLLKQKTEKMGELIEKAKKYSDPNTQELLSKWENSNQKMKEMYQSEINQMNSHNIENISQKSISQKTSSRRNLPEMKGVKQSEDARSSYSDVKEDVSHKSSDYNQSSNNKAPLNIKSKLSNASLSSQNKQSSGDQRSVTSYQAEEKYSDHQVPVKEKELYKKPVLKTKPMLAGKPSPYQQHDFTQGEEDKDEPYIPSSESRRSKNSSQNIPSIDKKPVNSSLKPISSIPVLNKEKPSIGGQGIANASSIPTLGNSRRTRAKNPFAKFDNYDPLQS</sequence>
<feature type="compositionally biased region" description="Polar residues" evidence="2">
    <location>
        <begin position="305"/>
        <end position="322"/>
    </location>
</feature>
<feature type="compositionally biased region" description="Polar residues" evidence="2">
    <location>
        <begin position="615"/>
        <end position="626"/>
    </location>
</feature>
<feature type="region of interest" description="Disordered" evidence="2">
    <location>
        <begin position="424"/>
        <end position="646"/>
    </location>
</feature>
<feature type="compositionally biased region" description="Basic and acidic residues" evidence="2">
    <location>
        <begin position="443"/>
        <end position="472"/>
    </location>
</feature>
<accession>A0AAD1X5U1</accession>
<feature type="compositionally biased region" description="Polar residues" evidence="2">
    <location>
        <begin position="19"/>
        <end position="37"/>
    </location>
</feature>
<reference evidence="3" key="1">
    <citation type="submission" date="2023-07" db="EMBL/GenBank/DDBJ databases">
        <authorList>
            <consortium name="AG Swart"/>
            <person name="Singh M."/>
            <person name="Singh A."/>
            <person name="Seah K."/>
            <person name="Emmerich C."/>
        </authorList>
    </citation>
    <scope>NUCLEOTIDE SEQUENCE</scope>
    <source>
        <strain evidence="3">DP1</strain>
    </source>
</reference>
<keyword evidence="1" id="KW-0175">Coiled coil</keyword>
<dbReference type="Proteomes" id="UP001295684">
    <property type="component" value="Unassembled WGS sequence"/>
</dbReference>
<gene>
    <name evidence="3" type="ORF">ECRASSUSDP1_LOCUS99</name>
</gene>
<feature type="compositionally biased region" description="Polar residues" evidence="2">
    <location>
        <begin position="473"/>
        <end position="513"/>
    </location>
</feature>
<feature type="coiled-coil region" evidence="1">
    <location>
        <begin position="346"/>
        <end position="380"/>
    </location>
</feature>
<proteinExistence type="predicted"/>
<protein>
    <submittedName>
        <fullName evidence="3">Uncharacterized protein</fullName>
    </submittedName>
</protein>
<feature type="region of interest" description="Disordered" evidence="2">
    <location>
        <begin position="1"/>
        <end position="44"/>
    </location>
</feature>
<organism evidence="3 4">
    <name type="scientific">Euplotes crassus</name>
    <dbReference type="NCBI Taxonomy" id="5936"/>
    <lineage>
        <taxon>Eukaryota</taxon>
        <taxon>Sar</taxon>
        <taxon>Alveolata</taxon>
        <taxon>Ciliophora</taxon>
        <taxon>Intramacronucleata</taxon>
        <taxon>Spirotrichea</taxon>
        <taxon>Hypotrichia</taxon>
        <taxon>Euplotida</taxon>
        <taxon>Euplotidae</taxon>
        <taxon>Moneuplotes</taxon>
    </lineage>
</organism>
<dbReference type="EMBL" id="CAMPGE010000094">
    <property type="protein sequence ID" value="CAI2358816.1"/>
    <property type="molecule type" value="Genomic_DNA"/>
</dbReference>
<feature type="compositionally biased region" description="Low complexity" evidence="2">
    <location>
        <begin position="429"/>
        <end position="442"/>
    </location>
</feature>
<feature type="compositionally biased region" description="Basic and acidic residues" evidence="2">
    <location>
        <begin position="514"/>
        <end position="532"/>
    </location>
</feature>
<comment type="caution">
    <text evidence="3">The sequence shown here is derived from an EMBL/GenBank/DDBJ whole genome shotgun (WGS) entry which is preliminary data.</text>
</comment>
<feature type="region of interest" description="Disordered" evidence="2">
    <location>
        <begin position="286"/>
        <end position="325"/>
    </location>
</feature>
<feature type="compositionally biased region" description="Acidic residues" evidence="2">
    <location>
        <begin position="1"/>
        <end position="13"/>
    </location>
</feature>
<name>A0AAD1X5U1_EUPCR</name>
<evidence type="ECO:0000256" key="2">
    <source>
        <dbReference type="SAM" id="MobiDB-lite"/>
    </source>
</evidence>
<feature type="compositionally biased region" description="Basic and acidic residues" evidence="2">
    <location>
        <begin position="286"/>
        <end position="304"/>
    </location>
</feature>